<gene>
    <name evidence="1" type="ORF">SEMRO_185_G080170.1</name>
    <name evidence="2" type="ORF">SEMRO_2898_G339700.1</name>
</gene>
<dbReference type="Proteomes" id="UP001153069">
    <property type="component" value="Unassembled WGS sequence"/>
</dbReference>
<evidence type="ECO:0000313" key="3">
    <source>
        <dbReference type="Proteomes" id="UP001153069"/>
    </source>
</evidence>
<sequence length="153" mass="16521">MQAAIDQNTKGVILLTSGYHHAAAKCFKQALSSLRTACDSLSPSATEKLGMAAPRTAFHYYAYITDAKPEQCLQKAGMLYSHCLQLMSVLPDTYEDEKLQISSASLSHLADVCFTLGDANGVRSALDGLLMLNLRNYLVNQDPGEHQSIAPAA</sequence>
<name>A0A9N8H9A6_9STRA</name>
<dbReference type="AlphaFoldDB" id="A0A9N8H9A6"/>
<evidence type="ECO:0000313" key="2">
    <source>
        <dbReference type="EMBL" id="CAB9530481.1"/>
    </source>
</evidence>
<evidence type="ECO:0000313" key="1">
    <source>
        <dbReference type="EMBL" id="CAB9504070.1"/>
    </source>
</evidence>
<comment type="caution">
    <text evidence="1">The sequence shown here is derived from an EMBL/GenBank/DDBJ whole genome shotgun (WGS) entry which is preliminary data.</text>
</comment>
<keyword evidence="3" id="KW-1185">Reference proteome</keyword>
<protein>
    <submittedName>
        <fullName evidence="1">Uncharacterized protein</fullName>
    </submittedName>
</protein>
<accession>A0A9N8H9A6</accession>
<proteinExistence type="predicted"/>
<reference evidence="1" key="1">
    <citation type="submission" date="2020-06" db="EMBL/GenBank/DDBJ databases">
        <authorList>
            <consortium name="Plant Systems Biology data submission"/>
        </authorList>
    </citation>
    <scope>NUCLEOTIDE SEQUENCE</scope>
    <source>
        <strain evidence="1">D6</strain>
    </source>
</reference>
<dbReference type="EMBL" id="CAICTM010002896">
    <property type="protein sequence ID" value="CAB9530481.1"/>
    <property type="molecule type" value="Genomic_DNA"/>
</dbReference>
<dbReference type="EMBL" id="CAICTM010000184">
    <property type="protein sequence ID" value="CAB9504070.1"/>
    <property type="molecule type" value="Genomic_DNA"/>
</dbReference>
<organism evidence="1 3">
    <name type="scientific">Seminavis robusta</name>
    <dbReference type="NCBI Taxonomy" id="568900"/>
    <lineage>
        <taxon>Eukaryota</taxon>
        <taxon>Sar</taxon>
        <taxon>Stramenopiles</taxon>
        <taxon>Ochrophyta</taxon>
        <taxon>Bacillariophyta</taxon>
        <taxon>Bacillariophyceae</taxon>
        <taxon>Bacillariophycidae</taxon>
        <taxon>Naviculales</taxon>
        <taxon>Naviculaceae</taxon>
        <taxon>Seminavis</taxon>
    </lineage>
</organism>